<accession>A0AA39UGR8</accession>
<dbReference type="InterPro" id="IPR018222">
    <property type="entry name" value="Nuclear_transport_factor_2_euk"/>
</dbReference>
<dbReference type="Gene3D" id="3.10.450.50">
    <property type="match status" value="1"/>
</dbReference>
<dbReference type="PROSITE" id="PS50177">
    <property type="entry name" value="NTF2_DOMAIN"/>
    <property type="match status" value="1"/>
</dbReference>
<dbReference type="SUPFAM" id="SSF54427">
    <property type="entry name" value="NTF2-like"/>
    <property type="match status" value="1"/>
</dbReference>
<dbReference type="PANTHER" id="PTHR12612">
    <property type="entry name" value="NUCLEAR TRANSPORT FACTOR 2"/>
    <property type="match status" value="1"/>
</dbReference>
<dbReference type="InterPro" id="IPR045875">
    <property type="entry name" value="NTF2"/>
</dbReference>
<dbReference type="EMBL" id="JAUEPR010000008">
    <property type="protein sequence ID" value="KAK0481844.1"/>
    <property type="molecule type" value="Genomic_DNA"/>
</dbReference>
<dbReference type="InterPro" id="IPR032710">
    <property type="entry name" value="NTF2-like_dom_sf"/>
</dbReference>
<dbReference type="Proteomes" id="UP001175227">
    <property type="component" value="Unassembled WGS sequence"/>
</dbReference>
<sequence length="186" mass="20306">MWLCREAVRLFMWSHRDLTSFAATMTTATPRTPFTRDDIAIATRAADSFTRLYYNTYDSSTRVADLPSFYRTSSSLSWNGTTKQGLDGLKELITKMPPTKHDMQSFDCHPIPGTSPPSLLITVSGNVVHGRGPAGNPHTTGARTIDGHGRVFSQTFLLVPDATAAATKAGEVGKYYISADALRFVG</sequence>
<dbReference type="InterPro" id="IPR002075">
    <property type="entry name" value="NTF2_dom"/>
</dbReference>
<dbReference type="GO" id="GO:0006913">
    <property type="term" value="P:nucleocytoplasmic transport"/>
    <property type="evidence" value="ECO:0007669"/>
    <property type="project" value="InterPro"/>
</dbReference>
<keyword evidence="3" id="KW-1185">Reference proteome</keyword>
<protein>
    <recommendedName>
        <fullName evidence="1">NTF2 domain-containing protein</fullName>
    </recommendedName>
</protein>
<reference evidence="2" key="1">
    <citation type="submission" date="2023-06" db="EMBL/GenBank/DDBJ databases">
        <authorList>
            <consortium name="Lawrence Berkeley National Laboratory"/>
            <person name="Ahrendt S."/>
            <person name="Sahu N."/>
            <person name="Indic B."/>
            <person name="Wong-Bajracharya J."/>
            <person name="Merenyi Z."/>
            <person name="Ke H.-M."/>
            <person name="Monk M."/>
            <person name="Kocsube S."/>
            <person name="Drula E."/>
            <person name="Lipzen A."/>
            <person name="Balint B."/>
            <person name="Henrissat B."/>
            <person name="Andreopoulos B."/>
            <person name="Martin F.M."/>
            <person name="Harder C.B."/>
            <person name="Rigling D."/>
            <person name="Ford K.L."/>
            <person name="Foster G.D."/>
            <person name="Pangilinan J."/>
            <person name="Papanicolaou A."/>
            <person name="Barry K."/>
            <person name="LaButti K."/>
            <person name="Viragh M."/>
            <person name="Koriabine M."/>
            <person name="Yan M."/>
            <person name="Riley R."/>
            <person name="Champramary S."/>
            <person name="Plett K.L."/>
            <person name="Tsai I.J."/>
            <person name="Slot J."/>
            <person name="Sipos G."/>
            <person name="Plett J."/>
            <person name="Nagy L.G."/>
            <person name="Grigoriev I.V."/>
        </authorList>
    </citation>
    <scope>NUCLEOTIDE SEQUENCE</scope>
    <source>
        <strain evidence="2">ICMP 16352</strain>
    </source>
</reference>
<dbReference type="AlphaFoldDB" id="A0AA39UGR8"/>
<comment type="caution">
    <text evidence="2">The sequence shown here is derived from an EMBL/GenBank/DDBJ whole genome shotgun (WGS) entry which is preliminary data.</text>
</comment>
<gene>
    <name evidence="2" type="ORF">IW261DRAFT_1472736</name>
</gene>
<evidence type="ECO:0000259" key="1">
    <source>
        <dbReference type="PROSITE" id="PS50177"/>
    </source>
</evidence>
<evidence type="ECO:0000313" key="3">
    <source>
        <dbReference type="Proteomes" id="UP001175227"/>
    </source>
</evidence>
<dbReference type="Pfam" id="PF02136">
    <property type="entry name" value="NTF2"/>
    <property type="match status" value="1"/>
</dbReference>
<proteinExistence type="predicted"/>
<organism evidence="2 3">
    <name type="scientific">Armillaria novae-zelandiae</name>
    <dbReference type="NCBI Taxonomy" id="153914"/>
    <lineage>
        <taxon>Eukaryota</taxon>
        <taxon>Fungi</taxon>
        <taxon>Dikarya</taxon>
        <taxon>Basidiomycota</taxon>
        <taxon>Agaricomycotina</taxon>
        <taxon>Agaricomycetes</taxon>
        <taxon>Agaricomycetidae</taxon>
        <taxon>Agaricales</taxon>
        <taxon>Marasmiineae</taxon>
        <taxon>Physalacriaceae</taxon>
        <taxon>Armillaria</taxon>
    </lineage>
</organism>
<feature type="domain" description="NTF2" evidence="1">
    <location>
        <begin position="45"/>
        <end position="184"/>
    </location>
</feature>
<evidence type="ECO:0000313" key="2">
    <source>
        <dbReference type="EMBL" id="KAK0481844.1"/>
    </source>
</evidence>
<name>A0AA39UGR8_9AGAR</name>
<dbReference type="CDD" id="cd00780">
    <property type="entry name" value="NTF2"/>
    <property type="match status" value="1"/>
</dbReference>